<dbReference type="GO" id="GO:0004930">
    <property type="term" value="F:G protein-coupled receptor activity"/>
    <property type="evidence" value="ECO:0007669"/>
    <property type="project" value="UniProtKB-KW"/>
</dbReference>
<dbReference type="Gene3D" id="1.20.1070.10">
    <property type="entry name" value="Rhodopsin 7-helix transmembrane proteins"/>
    <property type="match status" value="1"/>
</dbReference>
<dbReference type="InterPro" id="IPR050125">
    <property type="entry name" value="GPCR_opsins"/>
</dbReference>
<name>A0AAU9W4P3_9CNID</name>
<feature type="transmembrane region" description="Helical" evidence="9">
    <location>
        <begin position="70"/>
        <end position="93"/>
    </location>
</feature>
<comment type="subcellular location">
    <subcellularLocation>
        <location evidence="1">Membrane</location>
        <topology evidence="1">Multi-pass membrane protein</topology>
    </subcellularLocation>
</comment>
<sequence length="261" mass="29465">MACFISLPLHVRAINSQSSIADNPICLSRFFTMFTCFAVNIMTLAVISIDRYDAICRAPLREITCKKTAYFLVFIWLFASCTAVAGGTGHILTAVRGEHACYSPGRDVSSHAIIGKTVMIAVVSLWILPSLAIVFYRFYAIRKYVQDHSTHLRDTLGVSVVKREVKLTKICVVMITTYLSLWVMFALMVLLRNRFSSLEVHCAYLWSYSLAYSSFTVVPVEYMILDKRILAYVWRECARRRTVKVSVELAATNHEGGETST</sequence>
<dbReference type="AlphaFoldDB" id="A0AAU9W4P3"/>
<evidence type="ECO:0000259" key="10">
    <source>
        <dbReference type="PROSITE" id="PS50262"/>
    </source>
</evidence>
<dbReference type="PANTHER" id="PTHR24240">
    <property type="entry name" value="OPSIN"/>
    <property type="match status" value="1"/>
</dbReference>
<keyword evidence="2 8" id="KW-0812">Transmembrane</keyword>
<organism evidence="11 12">
    <name type="scientific">Pocillopora meandrina</name>
    <dbReference type="NCBI Taxonomy" id="46732"/>
    <lineage>
        <taxon>Eukaryota</taxon>
        <taxon>Metazoa</taxon>
        <taxon>Cnidaria</taxon>
        <taxon>Anthozoa</taxon>
        <taxon>Hexacorallia</taxon>
        <taxon>Scleractinia</taxon>
        <taxon>Astrocoeniina</taxon>
        <taxon>Pocilloporidae</taxon>
        <taxon>Pocillopora</taxon>
    </lineage>
</organism>
<evidence type="ECO:0000256" key="4">
    <source>
        <dbReference type="ARBA" id="ARBA00023040"/>
    </source>
</evidence>
<keyword evidence="12" id="KW-1185">Reference proteome</keyword>
<evidence type="ECO:0000313" key="12">
    <source>
        <dbReference type="Proteomes" id="UP001159428"/>
    </source>
</evidence>
<feature type="transmembrane region" description="Helical" evidence="9">
    <location>
        <begin position="29"/>
        <end position="49"/>
    </location>
</feature>
<keyword evidence="6 8" id="KW-0675">Receptor</keyword>
<dbReference type="PROSITE" id="PS50262">
    <property type="entry name" value="G_PROTEIN_RECEP_F1_2"/>
    <property type="match status" value="1"/>
</dbReference>
<dbReference type="PROSITE" id="PS00237">
    <property type="entry name" value="G_PROTEIN_RECEP_F1_1"/>
    <property type="match status" value="1"/>
</dbReference>
<feature type="transmembrane region" description="Helical" evidence="9">
    <location>
        <begin position="203"/>
        <end position="225"/>
    </location>
</feature>
<accession>A0AAU9W4P3</accession>
<evidence type="ECO:0000256" key="8">
    <source>
        <dbReference type="RuleBase" id="RU000688"/>
    </source>
</evidence>
<keyword evidence="4 8" id="KW-0297">G-protein coupled receptor</keyword>
<keyword evidence="5 9" id="KW-0472">Membrane</keyword>
<dbReference type="Proteomes" id="UP001159428">
    <property type="component" value="Unassembled WGS sequence"/>
</dbReference>
<comment type="caution">
    <text evidence="11">The sequence shown here is derived from an EMBL/GenBank/DDBJ whole genome shotgun (WGS) entry which is preliminary data.</text>
</comment>
<reference evidence="11 12" key="1">
    <citation type="submission" date="2022-05" db="EMBL/GenBank/DDBJ databases">
        <authorList>
            <consortium name="Genoscope - CEA"/>
            <person name="William W."/>
        </authorList>
    </citation>
    <scope>NUCLEOTIDE SEQUENCE [LARGE SCALE GENOMIC DNA]</scope>
</reference>
<evidence type="ECO:0000256" key="9">
    <source>
        <dbReference type="SAM" id="Phobius"/>
    </source>
</evidence>
<evidence type="ECO:0000256" key="5">
    <source>
        <dbReference type="ARBA" id="ARBA00023136"/>
    </source>
</evidence>
<evidence type="ECO:0000256" key="2">
    <source>
        <dbReference type="ARBA" id="ARBA00022692"/>
    </source>
</evidence>
<evidence type="ECO:0000256" key="1">
    <source>
        <dbReference type="ARBA" id="ARBA00004141"/>
    </source>
</evidence>
<keyword evidence="7 8" id="KW-0807">Transducer</keyword>
<evidence type="ECO:0000256" key="3">
    <source>
        <dbReference type="ARBA" id="ARBA00022989"/>
    </source>
</evidence>
<feature type="transmembrane region" description="Helical" evidence="9">
    <location>
        <begin position="113"/>
        <end position="136"/>
    </location>
</feature>
<proteinExistence type="inferred from homology"/>
<dbReference type="InterPro" id="IPR000276">
    <property type="entry name" value="GPCR_Rhodpsn"/>
</dbReference>
<protein>
    <recommendedName>
        <fullName evidence="10">G-protein coupled receptors family 1 profile domain-containing protein</fullName>
    </recommendedName>
</protein>
<dbReference type="PRINTS" id="PR00237">
    <property type="entry name" value="GPCRRHODOPSN"/>
</dbReference>
<dbReference type="CDD" id="cd00637">
    <property type="entry name" value="7tm_classA_rhodopsin-like"/>
    <property type="match status" value="1"/>
</dbReference>
<dbReference type="SUPFAM" id="SSF81321">
    <property type="entry name" value="Family A G protein-coupled receptor-like"/>
    <property type="match status" value="1"/>
</dbReference>
<evidence type="ECO:0000313" key="11">
    <source>
        <dbReference type="EMBL" id="CAH3043906.1"/>
    </source>
</evidence>
<dbReference type="Pfam" id="PF00001">
    <property type="entry name" value="7tm_1"/>
    <property type="match status" value="1"/>
</dbReference>
<feature type="domain" description="G-protein coupled receptors family 1 profile" evidence="10">
    <location>
        <begin position="1"/>
        <end position="222"/>
    </location>
</feature>
<comment type="similarity">
    <text evidence="8">Belongs to the G-protein coupled receptor 1 family.</text>
</comment>
<keyword evidence="3 9" id="KW-1133">Transmembrane helix</keyword>
<dbReference type="GO" id="GO:0016020">
    <property type="term" value="C:membrane"/>
    <property type="evidence" value="ECO:0007669"/>
    <property type="project" value="UniProtKB-SubCell"/>
</dbReference>
<gene>
    <name evidence="11" type="ORF">PMEA_00031782</name>
</gene>
<dbReference type="InterPro" id="IPR017452">
    <property type="entry name" value="GPCR_Rhodpsn_7TM"/>
</dbReference>
<evidence type="ECO:0000256" key="7">
    <source>
        <dbReference type="ARBA" id="ARBA00023224"/>
    </source>
</evidence>
<evidence type="ECO:0000256" key="6">
    <source>
        <dbReference type="ARBA" id="ARBA00023170"/>
    </source>
</evidence>
<dbReference type="EMBL" id="CALNXJ010000007">
    <property type="protein sequence ID" value="CAH3043906.1"/>
    <property type="molecule type" value="Genomic_DNA"/>
</dbReference>
<feature type="transmembrane region" description="Helical" evidence="9">
    <location>
        <begin position="170"/>
        <end position="191"/>
    </location>
</feature>